<dbReference type="Gene3D" id="2.70.70.10">
    <property type="entry name" value="Glucose Permease (Domain IIA)"/>
    <property type="match status" value="1"/>
</dbReference>
<sequence>MKRFLVMLIVTLSIIALGETYLRSPLRIPLEITGYFGEYRQYRSQDNPAHFHKGMDLSTGGKTGFEILSPADSYVDSLVLNDPVYGTKLTLVLPEVRDFYNNENGIKIIFAHLESVGDLTTESGRKLNLIYRRLMKEFNDGYVEARFHPGEISFEMGDTVAYSGDSGGVPPHLHMEIRDLSEKVLLNPGLYFNFPRKGTEIQILGLRAGGKEYMFDSETVVITPYSPLAIRSRVLVRHYISPKKISLYIGEKLVYQIDFENYFFIDEVDKVDEVYTNSTSSDYWFKLKDGEALSIIAVNNWKSVDLSSPKTAKVVVEDHWGNVSEKTFTIVMRR</sequence>
<gene>
    <name evidence="1" type="ORF">IX53_09820</name>
</gene>
<dbReference type="EMBL" id="CP011232">
    <property type="protein sequence ID" value="AKI98077.1"/>
    <property type="molecule type" value="Genomic_DNA"/>
</dbReference>
<dbReference type="RefSeq" id="WP_047755212.1">
    <property type="nucleotide sequence ID" value="NZ_CAJUHA010000001.1"/>
</dbReference>
<keyword evidence="2" id="KW-1185">Reference proteome</keyword>
<name>A0A0G2Z940_9BACT</name>
<proteinExistence type="predicted"/>
<accession>A0A0G2Z940</accession>
<dbReference type="AlphaFoldDB" id="A0A0G2Z940"/>
<evidence type="ECO:0000313" key="1">
    <source>
        <dbReference type="EMBL" id="AKI98077.1"/>
    </source>
</evidence>
<dbReference type="KEGG" id="kpf:IX53_09820"/>
<evidence type="ECO:0000313" key="2">
    <source>
        <dbReference type="Proteomes" id="UP000035159"/>
    </source>
</evidence>
<evidence type="ECO:0008006" key="3">
    <source>
        <dbReference type="Google" id="ProtNLM"/>
    </source>
</evidence>
<dbReference type="Proteomes" id="UP000035159">
    <property type="component" value="Chromosome"/>
</dbReference>
<reference evidence="1 2" key="1">
    <citation type="submission" date="2015-04" db="EMBL/GenBank/DDBJ databases">
        <title>Complete Genome Sequence of Kosmotoga pacifica SLHLJ1.</title>
        <authorList>
            <person name="Jiang L.J."/>
            <person name="Shao Z.Z."/>
            <person name="Jebbar M."/>
        </authorList>
    </citation>
    <scope>NUCLEOTIDE SEQUENCE [LARGE SCALE GENOMIC DNA]</scope>
    <source>
        <strain evidence="1 2">SLHLJ1</strain>
    </source>
</reference>
<organism evidence="1 2">
    <name type="scientific">Kosmotoga pacifica</name>
    <dbReference type="NCBI Taxonomy" id="1330330"/>
    <lineage>
        <taxon>Bacteria</taxon>
        <taxon>Thermotogati</taxon>
        <taxon>Thermotogota</taxon>
        <taxon>Thermotogae</taxon>
        <taxon>Kosmotogales</taxon>
        <taxon>Kosmotogaceae</taxon>
        <taxon>Kosmotoga</taxon>
    </lineage>
</organism>
<dbReference type="OrthoDB" id="9805070at2"/>
<protein>
    <recommendedName>
        <fullName evidence="3">Peptidase M23 domain-containing protein</fullName>
    </recommendedName>
</protein>
<dbReference type="STRING" id="1330330.IX53_09820"/>
<dbReference type="InterPro" id="IPR011055">
    <property type="entry name" value="Dup_hybrid_motif"/>
</dbReference>
<dbReference type="PATRIC" id="fig|1330330.3.peg.2002"/>